<keyword evidence="1" id="KW-0472">Membrane</keyword>
<organism evidence="2">
    <name type="scientific">Oryza brachyantha</name>
    <name type="common">malo sina</name>
    <dbReference type="NCBI Taxonomy" id="4533"/>
    <lineage>
        <taxon>Eukaryota</taxon>
        <taxon>Viridiplantae</taxon>
        <taxon>Streptophyta</taxon>
        <taxon>Embryophyta</taxon>
        <taxon>Tracheophyta</taxon>
        <taxon>Spermatophyta</taxon>
        <taxon>Magnoliopsida</taxon>
        <taxon>Liliopsida</taxon>
        <taxon>Poales</taxon>
        <taxon>Poaceae</taxon>
        <taxon>BOP clade</taxon>
        <taxon>Oryzoideae</taxon>
        <taxon>Oryzeae</taxon>
        <taxon>Oryzinae</taxon>
        <taxon>Oryza</taxon>
    </lineage>
</organism>
<evidence type="ECO:0000313" key="3">
    <source>
        <dbReference type="Proteomes" id="UP000006038"/>
    </source>
</evidence>
<evidence type="ECO:0000256" key="1">
    <source>
        <dbReference type="SAM" id="Phobius"/>
    </source>
</evidence>
<accession>J3MB33</accession>
<reference evidence="2" key="2">
    <citation type="submission" date="2013-04" db="UniProtKB">
        <authorList>
            <consortium name="EnsemblPlants"/>
        </authorList>
    </citation>
    <scope>IDENTIFICATION</scope>
</reference>
<proteinExistence type="predicted"/>
<feature type="transmembrane region" description="Helical" evidence="1">
    <location>
        <begin position="12"/>
        <end position="30"/>
    </location>
</feature>
<dbReference type="HOGENOM" id="CLU_2124908_0_0_1"/>
<dbReference type="AlphaFoldDB" id="J3MB33"/>
<keyword evidence="1" id="KW-0812">Transmembrane</keyword>
<evidence type="ECO:0000313" key="2">
    <source>
        <dbReference type="EnsemblPlants" id="OB06G12270.1"/>
    </source>
</evidence>
<sequence>MNYYQNYSVTRNFLLFPASLSAAYISLCISQTQKRLYRHEVIESKIMIMCLFNHFINVPCFLCTLILLFIFFQVDRVSLGNSRNANPTTLRLHTNVKCLYSGPSIMYLLSWREH</sequence>
<dbReference type="Gramene" id="OB06G12270.1">
    <property type="protein sequence ID" value="OB06G12270.1"/>
    <property type="gene ID" value="OB06G12270"/>
</dbReference>
<keyword evidence="1" id="KW-1133">Transmembrane helix</keyword>
<keyword evidence="3" id="KW-1185">Reference proteome</keyword>
<reference evidence="2" key="1">
    <citation type="journal article" date="2013" name="Nat. Commun.">
        <title>Whole-genome sequencing of Oryza brachyantha reveals mechanisms underlying Oryza genome evolution.</title>
        <authorList>
            <person name="Chen J."/>
            <person name="Huang Q."/>
            <person name="Gao D."/>
            <person name="Wang J."/>
            <person name="Lang Y."/>
            <person name="Liu T."/>
            <person name="Li B."/>
            <person name="Bai Z."/>
            <person name="Luis Goicoechea J."/>
            <person name="Liang C."/>
            <person name="Chen C."/>
            <person name="Zhang W."/>
            <person name="Sun S."/>
            <person name="Liao Y."/>
            <person name="Zhang X."/>
            <person name="Yang L."/>
            <person name="Song C."/>
            <person name="Wang M."/>
            <person name="Shi J."/>
            <person name="Liu G."/>
            <person name="Liu J."/>
            <person name="Zhou H."/>
            <person name="Zhou W."/>
            <person name="Yu Q."/>
            <person name="An N."/>
            <person name="Chen Y."/>
            <person name="Cai Q."/>
            <person name="Wang B."/>
            <person name="Liu B."/>
            <person name="Min J."/>
            <person name="Huang Y."/>
            <person name="Wu H."/>
            <person name="Li Z."/>
            <person name="Zhang Y."/>
            <person name="Yin Y."/>
            <person name="Song W."/>
            <person name="Jiang J."/>
            <person name="Jackson S.A."/>
            <person name="Wing R.A."/>
            <person name="Wang J."/>
            <person name="Chen M."/>
        </authorList>
    </citation>
    <scope>NUCLEOTIDE SEQUENCE [LARGE SCALE GENOMIC DNA]</scope>
    <source>
        <strain evidence="2">cv. IRGC 101232</strain>
    </source>
</reference>
<name>J3MB33_ORYBR</name>
<protein>
    <submittedName>
        <fullName evidence="2">Uncharacterized protein</fullName>
    </submittedName>
</protein>
<dbReference type="Proteomes" id="UP000006038">
    <property type="component" value="Chromosome 6"/>
</dbReference>
<feature type="transmembrane region" description="Helical" evidence="1">
    <location>
        <begin position="51"/>
        <end position="72"/>
    </location>
</feature>
<dbReference type="EnsemblPlants" id="OB06G12270.1">
    <property type="protein sequence ID" value="OB06G12270.1"/>
    <property type="gene ID" value="OB06G12270"/>
</dbReference>